<protein>
    <submittedName>
        <fullName evidence="1">Phage major tail tube protein</fullName>
    </submittedName>
</protein>
<proteinExistence type="predicted"/>
<name>A0ABT0L901_9GAMM</name>
<gene>
    <name evidence="1" type="ORF">L2764_06670</name>
</gene>
<evidence type="ECO:0000313" key="2">
    <source>
        <dbReference type="Proteomes" id="UP001203423"/>
    </source>
</evidence>
<dbReference type="InterPro" id="IPR006498">
    <property type="entry name" value="Tail_tube"/>
</dbReference>
<sequence>MAGDKLLSKWSISVDGVGKAGNAKEYTPPVLEVQTVDFRAGDMDMAVPVEDGMAPMETSFALFGIDIEVLPLFGLRQGKTATVSVRSVYQDMQGTSSDLVEELRGMITKIERDTQDTGSQKDKTTKVSMKLEYYKASFAKNTIVEIDALNGIRNLKGVDELEGTRKLLAV</sequence>
<evidence type="ECO:0000313" key="1">
    <source>
        <dbReference type="EMBL" id="MCL1124166.1"/>
    </source>
</evidence>
<dbReference type="Pfam" id="PF04985">
    <property type="entry name" value="Phage_tube"/>
    <property type="match status" value="1"/>
</dbReference>
<dbReference type="EMBL" id="JAKIKS010000018">
    <property type="protein sequence ID" value="MCL1124166.1"/>
    <property type="molecule type" value="Genomic_DNA"/>
</dbReference>
<comment type="caution">
    <text evidence="1">The sequence shown here is derived from an EMBL/GenBank/DDBJ whole genome shotgun (WGS) entry which is preliminary data.</text>
</comment>
<accession>A0ABT0L901</accession>
<keyword evidence="2" id="KW-1185">Reference proteome</keyword>
<dbReference type="Proteomes" id="UP001203423">
    <property type="component" value="Unassembled WGS sequence"/>
</dbReference>
<reference evidence="1 2" key="1">
    <citation type="submission" date="2022-01" db="EMBL/GenBank/DDBJ databases">
        <title>Whole genome-based taxonomy of the Shewanellaceae.</title>
        <authorList>
            <person name="Martin-Rodriguez A.J."/>
        </authorList>
    </citation>
    <scope>NUCLEOTIDE SEQUENCE [LARGE SCALE GENOMIC DNA]</scope>
    <source>
        <strain evidence="1 2">DSM 17177</strain>
    </source>
</reference>
<organism evidence="1 2">
    <name type="scientific">Shewanella surugensis</name>
    <dbReference type="NCBI Taxonomy" id="212020"/>
    <lineage>
        <taxon>Bacteria</taxon>
        <taxon>Pseudomonadati</taxon>
        <taxon>Pseudomonadota</taxon>
        <taxon>Gammaproteobacteria</taxon>
        <taxon>Alteromonadales</taxon>
        <taxon>Shewanellaceae</taxon>
        <taxon>Shewanella</taxon>
    </lineage>
</organism>
<dbReference type="RefSeq" id="WP_248939450.1">
    <property type="nucleotide sequence ID" value="NZ_JAKIKS010000018.1"/>
</dbReference>